<dbReference type="GO" id="GO:0022857">
    <property type="term" value="F:transmembrane transporter activity"/>
    <property type="evidence" value="ECO:0007669"/>
    <property type="project" value="InterPro"/>
</dbReference>
<dbReference type="EMBL" id="BLLK01000032">
    <property type="protein sequence ID" value="GFH49111.1"/>
    <property type="molecule type" value="Genomic_DNA"/>
</dbReference>
<evidence type="ECO:0000259" key="3">
    <source>
        <dbReference type="Pfam" id="PF06738"/>
    </source>
</evidence>
<reference evidence="4 5" key="1">
    <citation type="journal article" date="2021" name="Sci. Rep.">
        <title>The genome of the diatom Chaetoceros tenuissimus carries an ancient integrated fragment of an extant virus.</title>
        <authorList>
            <person name="Hongo Y."/>
            <person name="Kimura K."/>
            <person name="Takaki Y."/>
            <person name="Yoshida Y."/>
            <person name="Baba S."/>
            <person name="Kobayashi G."/>
            <person name="Nagasaki K."/>
            <person name="Hano T."/>
            <person name="Tomaru Y."/>
        </authorList>
    </citation>
    <scope>NUCLEOTIDE SEQUENCE [LARGE SCALE GENOMIC DNA]</scope>
    <source>
        <strain evidence="4 5">NIES-3715</strain>
    </source>
</reference>
<dbReference type="InterPro" id="IPR010619">
    <property type="entry name" value="ThrE-like_N"/>
</dbReference>
<feature type="transmembrane region" description="Helical" evidence="2">
    <location>
        <begin position="384"/>
        <end position="405"/>
    </location>
</feature>
<keyword evidence="2" id="KW-0812">Transmembrane</keyword>
<evidence type="ECO:0000256" key="2">
    <source>
        <dbReference type="SAM" id="Phobius"/>
    </source>
</evidence>
<name>A0AAD3H3N1_9STRA</name>
<evidence type="ECO:0000256" key="1">
    <source>
        <dbReference type="ARBA" id="ARBA00034125"/>
    </source>
</evidence>
<feature type="domain" description="Threonine/serine exporter-like N-terminal" evidence="3">
    <location>
        <begin position="299"/>
        <end position="458"/>
    </location>
</feature>
<feature type="transmembrane region" description="Helical" evidence="2">
    <location>
        <begin position="542"/>
        <end position="558"/>
    </location>
</feature>
<evidence type="ECO:0000313" key="5">
    <source>
        <dbReference type="Proteomes" id="UP001054902"/>
    </source>
</evidence>
<evidence type="ECO:0000313" key="4">
    <source>
        <dbReference type="EMBL" id="GFH49111.1"/>
    </source>
</evidence>
<dbReference type="PANTHER" id="PTHR31082:SF4">
    <property type="entry name" value="PHEROMONE-REGULATED MEMBRANE PROTEIN 10"/>
    <property type="match status" value="1"/>
</dbReference>
<dbReference type="PANTHER" id="PTHR31082">
    <property type="entry name" value="PHEROMONE-REGULATED MEMBRANE PROTEIN 10"/>
    <property type="match status" value="1"/>
</dbReference>
<keyword evidence="2" id="KW-0472">Membrane</keyword>
<comment type="caution">
    <text evidence="4">The sequence shown here is derived from an EMBL/GenBank/DDBJ whole genome shotgun (WGS) entry which is preliminary data.</text>
</comment>
<dbReference type="AlphaFoldDB" id="A0AAD3H3N1"/>
<feature type="transmembrane region" description="Helical" evidence="2">
    <location>
        <begin position="489"/>
        <end position="506"/>
    </location>
</feature>
<feature type="transmembrane region" description="Helical" evidence="2">
    <location>
        <begin position="350"/>
        <end position="372"/>
    </location>
</feature>
<organism evidence="4 5">
    <name type="scientific">Chaetoceros tenuissimus</name>
    <dbReference type="NCBI Taxonomy" id="426638"/>
    <lineage>
        <taxon>Eukaryota</taxon>
        <taxon>Sar</taxon>
        <taxon>Stramenopiles</taxon>
        <taxon>Ochrophyta</taxon>
        <taxon>Bacillariophyta</taxon>
        <taxon>Coscinodiscophyceae</taxon>
        <taxon>Chaetocerotophycidae</taxon>
        <taxon>Chaetocerotales</taxon>
        <taxon>Chaetocerotaceae</taxon>
        <taxon>Chaetoceros</taxon>
    </lineage>
</organism>
<keyword evidence="2" id="KW-1133">Transmembrane helix</keyword>
<feature type="transmembrane region" description="Helical" evidence="2">
    <location>
        <begin position="595"/>
        <end position="616"/>
    </location>
</feature>
<keyword evidence="5" id="KW-1185">Reference proteome</keyword>
<protein>
    <recommendedName>
        <fullName evidence="3">Threonine/serine exporter-like N-terminal domain-containing protein</fullName>
    </recommendedName>
</protein>
<dbReference type="InterPro" id="IPR051361">
    <property type="entry name" value="ThrE/Ser_Exporter"/>
</dbReference>
<comment type="similarity">
    <text evidence="1">Belongs to the ThrE exporter (TC 2.A.79) family.</text>
</comment>
<feature type="transmembrane region" description="Helical" evidence="2">
    <location>
        <begin position="565"/>
        <end position="583"/>
    </location>
</feature>
<feature type="transmembrane region" description="Helical" evidence="2">
    <location>
        <begin position="444"/>
        <end position="464"/>
    </location>
</feature>
<sequence length="674" mass="74725">MKTNEEKAVYGSVDTNEDNDVMDAEDIEEARDSFGDSFDFESHGREILRENRKAYSWRKFLPSLNPVEFARWLVTGFSKESELEEEEMEDNTIKLARMISLLREYNERFGIPSRGGAREQLWVLTELCCKLYASGTPLWVLKPVMSKAAEGLTGDRKVDFVLFTRTAFIYSPSNVTTASFPMERGFDIRMVTLAEKILVRLASFASNARTVHPIKADVAPDLKTLIKAARGQSVAAFNRPERKEKLAKDILSLASEGTGLFYLINQEVHGNGFSSELESNNATMSDPASAAIRKFWHVDDEIREIFTRLVTMEAVASLQALKSLPASTEVYPRSVILLFRCISSAGAAGLWFKGSWIDMGITAALSLFVAIFEGSKLWSGGKMIFEVVCSFIVGLISGLICISWQQSTCFQAIAVGAVIDILQGFRVVYSIMEIMSKHTISGGADFLEALLFTGLIAYFLKFGLQTAESIMGEQESTDLFMCTEPISEYWFFFLLPLTALSWAVNFTPNPKDLILMVSHGILSYVVYWAITSIPDRKLDNVAIFVAAMTVTFSAGFISRFTGRQALGDTITGLYVLLPGSYLARGLFQTAGDTNVIDGSLLGSIVVIAVTIGLGGWTGTMLCSPTILGTNGGLLNNFMKKRALDKTSLSLMKNEERYMTSRGHQRRENKAMLFF</sequence>
<dbReference type="Pfam" id="PF06738">
    <property type="entry name" value="ThrE"/>
    <property type="match status" value="1"/>
</dbReference>
<feature type="transmembrane region" description="Helical" evidence="2">
    <location>
        <begin position="513"/>
        <end position="530"/>
    </location>
</feature>
<accession>A0AAD3H3N1</accession>
<proteinExistence type="inferred from homology"/>
<dbReference type="Proteomes" id="UP001054902">
    <property type="component" value="Unassembled WGS sequence"/>
</dbReference>
<gene>
    <name evidence="4" type="ORF">CTEN210_05587</name>
</gene>